<feature type="domain" description="Beta-lactamase-related" evidence="1">
    <location>
        <begin position="84"/>
        <end position="371"/>
    </location>
</feature>
<keyword evidence="3" id="KW-1185">Reference proteome</keyword>
<dbReference type="SUPFAM" id="SSF56601">
    <property type="entry name" value="beta-lactamase/transpeptidase-like"/>
    <property type="match status" value="1"/>
</dbReference>
<comment type="caution">
    <text evidence="2">The sequence shown here is derived from an EMBL/GenBank/DDBJ whole genome shotgun (WGS) entry which is preliminary data.</text>
</comment>
<dbReference type="InterPro" id="IPR012338">
    <property type="entry name" value="Beta-lactam/transpept-like"/>
</dbReference>
<evidence type="ECO:0000313" key="3">
    <source>
        <dbReference type="Proteomes" id="UP000295198"/>
    </source>
</evidence>
<dbReference type="AlphaFoldDB" id="A0A4V1XY61"/>
<dbReference type="GO" id="GO:0016787">
    <property type="term" value="F:hydrolase activity"/>
    <property type="evidence" value="ECO:0007669"/>
    <property type="project" value="UniProtKB-KW"/>
</dbReference>
<dbReference type="InterPro" id="IPR050789">
    <property type="entry name" value="Diverse_Enzym_Activities"/>
</dbReference>
<dbReference type="Pfam" id="PF00144">
    <property type="entry name" value="Beta-lactamase"/>
    <property type="match status" value="1"/>
</dbReference>
<dbReference type="EMBL" id="SDKM01000053">
    <property type="protein sequence ID" value="RYP82129.1"/>
    <property type="molecule type" value="Genomic_DNA"/>
</dbReference>
<dbReference type="InterPro" id="IPR001466">
    <property type="entry name" value="Beta-lactam-related"/>
</dbReference>
<reference evidence="2 3" key="1">
    <citation type="submission" date="2019-01" db="EMBL/GenBank/DDBJ databases">
        <title>Nocardioides guangzhouensis sp. nov., an actinobacterium isolated from soil.</title>
        <authorList>
            <person name="Fu Y."/>
            <person name="Cai Y."/>
            <person name="Lin Z."/>
            <person name="Chen P."/>
        </authorList>
    </citation>
    <scope>NUCLEOTIDE SEQUENCE [LARGE SCALE GENOMIC DNA]</scope>
    <source>
        <strain evidence="2 3">130</strain>
    </source>
</reference>
<evidence type="ECO:0000259" key="1">
    <source>
        <dbReference type="Pfam" id="PF00144"/>
    </source>
</evidence>
<evidence type="ECO:0000313" key="2">
    <source>
        <dbReference type="EMBL" id="RYP82129.1"/>
    </source>
</evidence>
<organism evidence="2 3">
    <name type="scientific">Nocardioides guangzhouensis</name>
    <dbReference type="NCBI Taxonomy" id="2497878"/>
    <lineage>
        <taxon>Bacteria</taxon>
        <taxon>Bacillati</taxon>
        <taxon>Actinomycetota</taxon>
        <taxon>Actinomycetes</taxon>
        <taxon>Propionibacteriales</taxon>
        <taxon>Nocardioidaceae</taxon>
        <taxon>Nocardioides</taxon>
    </lineage>
</organism>
<accession>A0A4V1XY61</accession>
<keyword evidence="2" id="KW-0378">Hydrolase</keyword>
<dbReference type="Proteomes" id="UP000295198">
    <property type="component" value="Unassembled WGS sequence"/>
</dbReference>
<dbReference type="PANTHER" id="PTHR43283">
    <property type="entry name" value="BETA-LACTAMASE-RELATED"/>
    <property type="match status" value="1"/>
</dbReference>
<gene>
    <name evidence="2" type="ORF">EKO23_22480</name>
</gene>
<proteinExistence type="predicted"/>
<dbReference type="RefSeq" id="WP_134720725.1">
    <property type="nucleotide sequence ID" value="NZ_SDKM01000053.1"/>
</dbReference>
<name>A0A4V1XY61_9ACTN</name>
<dbReference type="OrthoDB" id="9773047at2"/>
<protein>
    <submittedName>
        <fullName evidence="2">Class C beta-lactamase-related serine hydrolase</fullName>
    </submittedName>
</protein>
<dbReference type="Gene3D" id="3.40.710.10">
    <property type="entry name" value="DD-peptidase/beta-lactamase superfamily"/>
    <property type="match status" value="1"/>
</dbReference>
<dbReference type="PANTHER" id="PTHR43283:SF7">
    <property type="entry name" value="BETA-LACTAMASE-RELATED DOMAIN-CONTAINING PROTEIN"/>
    <property type="match status" value="1"/>
</dbReference>
<sequence>MSDATTPTRYARVSAANWLEAPYNRWSMWHVREISPTKVVSHGAGPALPLPDRAQPLDLDRVEVARVDGSVGTVRDVLDDTFTDAFAVLQDGEVADEWYAEGGGPDLVHAVLSVTKSLVGCVAGILLDRGVLDEDAPVEQYVPELAPSGYAGASVRHLLDMRSGALFLEDYTDPIGGIRQLGEWLLGEQGLYAFLPTLGAERPHGGHFLYRSSETDVLGWVCERASGSLMADLIGELVWAPMGASDDAEIMVDRTGTAVHDGGLSATARDLLRFGQLLLTGGSVPDPEGGVREVLPPRWLRQAWAVDADVRSAFVESPAEQTFPGGWYRNQFWFRVGEYGDVLLCMGIHGQLVYVSRRTRTVCVKLSSWPDAQNPAYLQDTLRACDAVSGALTRQTPTGDIHRLPGVVSGLSRGGTARRPGPSVI</sequence>